<feature type="region of interest" description="Disordered" evidence="1">
    <location>
        <begin position="336"/>
        <end position="355"/>
    </location>
</feature>
<dbReference type="InterPro" id="IPR015947">
    <property type="entry name" value="PUA-like_sf"/>
</dbReference>
<dbReference type="Proteomes" id="UP000324897">
    <property type="component" value="Chromosome 7"/>
</dbReference>
<keyword evidence="3" id="KW-1185">Reference proteome</keyword>
<gene>
    <name evidence="2" type="ORF">EJB05_35868</name>
</gene>
<dbReference type="PANTHER" id="PTHR46732:SF3">
    <property type="entry name" value="ATP-DEPENDENT PROTEASE LA DOMAIN CONTAINING PROTEIN, EXPRESSED"/>
    <property type="match status" value="1"/>
</dbReference>
<name>A0A5J9U928_9POAL</name>
<feature type="non-terminal residue" evidence="2">
    <location>
        <position position="1"/>
    </location>
</feature>
<dbReference type="PANTHER" id="PTHR46732">
    <property type="entry name" value="ATP-DEPENDENT PROTEASE LA (LON) DOMAIN PROTEIN"/>
    <property type="match status" value="1"/>
</dbReference>
<accession>A0A5J9U928</accession>
<organism evidence="2 3">
    <name type="scientific">Eragrostis curvula</name>
    <name type="common">weeping love grass</name>
    <dbReference type="NCBI Taxonomy" id="38414"/>
    <lineage>
        <taxon>Eukaryota</taxon>
        <taxon>Viridiplantae</taxon>
        <taxon>Streptophyta</taxon>
        <taxon>Embryophyta</taxon>
        <taxon>Tracheophyta</taxon>
        <taxon>Spermatophyta</taxon>
        <taxon>Magnoliopsida</taxon>
        <taxon>Liliopsida</taxon>
        <taxon>Poales</taxon>
        <taxon>Poaceae</taxon>
        <taxon>PACMAD clade</taxon>
        <taxon>Chloridoideae</taxon>
        <taxon>Eragrostideae</taxon>
        <taxon>Eragrostidinae</taxon>
        <taxon>Eragrostis</taxon>
    </lineage>
</organism>
<comment type="caution">
    <text evidence="2">The sequence shown here is derived from an EMBL/GenBank/DDBJ whole genome shotgun (WGS) entry which is preliminary data.</text>
</comment>
<dbReference type="InterPro" id="IPR046336">
    <property type="entry name" value="Lon_prtase_N_sf"/>
</dbReference>
<dbReference type="EMBL" id="RWGY01000029">
    <property type="protein sequence ID" value="TVU19701.1"/>
    <property type="molecule type" value="Genomic_DNA"/>
</dbReference>
<evidence type="ECO:0000313" key="2">
    <source>
        <dbReference type="EMBL" id="TVU19701.1"/>
    </source>
</evidence>
<dbReference type="InterPro" id="IPR019651">
    <property type="entry name" value="Glutamate_DH_NAD-spec"/>
</dbReference>
<evidence type="ECO:0000256" key="1">
    <source>
        <dbReference type="SAM" id="MobiDB-lite"/>
    </source>
</evidence>
<evidence type="ECO:0000313" key="3">
    <source>
        <dbReference type="Proteomes" id="UP000324897"/>
    </source>
</evidence>
<dbReference type="OrthoDB" id="264917at2759"/>
<dbReference type="Gene3D" id="2.30.130.40">
    <property type="entry name" value="LON domain-like"/>
    <property type="match status" value="1"/>
</dbReference>
<sequence>MADAGCIFQVIEYERLIDDRFFLTCVGEDRVQVMEIIRKRPYMVARIQVLNDQSHKMTWDIGKSGAKVAHHPSSKHNLKPASSFPQLIKLLLLDTTTKPSRRTDAAHGSAQSLVDLLDLGTSTTAARRRVLVHATSHVRTSALVHLGDDGVADTLQLLHLVLELVRLRELVAVQPADGAVDGVLYLLLVVGGQLGGDLVVLDGVAHVVGVVLERVLGVHLLFVLLVLRLVLLRLLHHLLDLLLAQPALVVGDGDLVLLPRRLVLRRHVQDAVGVDVEAHGDLGHAAGRRRDAGQLELAEEVVVLGPGALSLVHLDQDAGLVVGVGGEDLLLLGRDGGVPGDQHGHHTTGGLQTQGQRRDVEQQQVLHFLVALAAEDGGLDSGAVRHGLVGVDALAELLAVEEVLEQLLHLGDTGGAANEDDVVHGALVHLGVAEALLHGLHALAEEVHVELLEAGAGDGSVEVDALVQRVDLDGGLRRGRQRALGALAGRPQPPQRARVAADVLLVLPLELLDEVVHHAVVEVLTTEVSVTGSGLDLEDALLDGQQ</sequence>
<dbReference type="SUPFAM" id="SSF88697">
    <property type="entry name" value="PUA domain-like"/>
    <property type="match status" value="1"/>
</dbReference>
<reference evidence="2 3" key="1">
    <citation type="journal article" date="2019" name="Sci. Rep.">
        <title>A high-quality genome of Eragrostis curvula grass provides insights into Poaceae evolution and supports new strategies to enhance forage quality.</title>
        <authorList>
            <person name="Carballo J."/>
            <person name="Santos B.A.C.M."/>
            <person name="Zappacosta D."/>
            <person name="Garbus I."/>
            <person name="Selva J.P."/>
            <person name="Gallo C.A."/>
            <person name="Diaz A."/>
            <person name="Albertini E."/>
            <person name="Caccamo M."/>
            <person name="Echenique V."/>
        </authorList>
    </citation>
    <scope>NUCLEOTIDE SEQUENCE [LARGE SCALE GENOMIC DNA]</scope>
    <source>
        <strain evidence="3">cv. Victoria</strain>
        <tissue evidence="2">Leaf</tissue>
    </source>
</reference>
<proteinExistence type="predicted"/>
<dbReference type="Gramene" id="TVU19701">
    <property type="protein sequence ID" value="TVU19701"/>
    <property type="gene ID" value="EJB05_35868"/>
</dbReference>
<dbReference type="AlphaFoldDB" id="A0A5J9U928"/>
<protein>
    <submittedName>
        <fullName evidence="2">Uncharacterized protein</fullName>
    </submittedName>
</protein>
<dbReference type="Pfam" id="PF10712">
    <property type="entry name" value="NAD-GH"/>
    <property type="match status" value="1"/>
</dbReference>